<dbReference type="Proteomes" id="UP000095283">
    <property type="component" value="Unplaced"/>
</dbReference>
<sequence>MLVIPSAEIHVRVVHDIKYAQGSSNTNFNNEYDGFLYRPKSAEFTVYTSEECKKTIGRFMLYEMRSKREWTVESLPNPEHLFNKMSTKQWFNTGRFHRTHLSVILTSRRMAFPHTMHRVVRRNIIYGWKHVAPFVFAYHLFTS</sequence>
<dbReference type="AlphaFoldDB" id="A0A1I7XK86"/>
<evidence type="ECO:0000313" key="1">
    <source>
        <dbReference type="Proteomes" id="UP000095283"/>
    </source>
</evidence>
<evidence type="ECO:0000313" key="2">
    <source>
        <dbReference type="WBParaSite" id="Hba_17724"/>
    </source>
</evidence>
<keyword evidence="1" id="KW-1185">Reference proteome</keyword>
<accession>A0A1I7XK86</accession>
<organism evidence="1 2">
    <name type="scientific">Heterorhabditis bacteriophora</name>
    <name type="common">Entomopathogenic nematode worm</name>
    <dbReference type="NCBI Taxonomy" id="37862"/>
    <lineage>
        <taxon>Eukaryota</taxon>
        <taxon>Metazoa</taxon>
        <taxon>Ecdysozoa</taxon>
        <taxon>Nematoda</taxon>
        <taxon>Chromadorea</taxon>
        <taxon>Rhabditida</taxon>
        <taxon>Rhabditina</taxon>
        <taxon>Rhabditomorpha</taxon>
        <taxon>Strongyloidea</taxon>
        <taxon>Heterorhabditidae</taxon>
        <taxon>Heterorhabditis</taxon>
    </lineage>
</organism>
<proteinExistence type="predicted"/>
<name>A0A1I7XK86_HETBA</name>
<protein>
    <submittedName>
        <fullName evidence="2">Uncharacterized protein</fullName>
    </submittedName>
</protein>
<reference evidence="2" key="1">
    <citation type="submission" date="2016-11" db="UniProtKB">
        <authorList>
            <consortium name="WormBaseParasite"/>
        </authorList>
    </citation>
    <scope>IDENTIFICATION</scope>
</reference>
<dbReference type="WBParaSite" id="Hba_17724">
    <property type="protein sequence ID" value="Hba_17724"/>
    <property type="gene ID" value="Hba_17724"/>
</dbReference>